<dbReference type="KEGG" id="dpx:DAPPUDRAFT_318756"/>
<name>E9GJM0_DAPPU</name>
<feature type="coiled-coil region" evidence="1">
    <location>
        <begin position="88"/>
        <end position="122"/>
    </location>
</feature>
<dbReference type="EMBL" id="GL732548">
    <property type="protein sequence ID" value="EFX80135.1"/>
    <property type="molecule type" value="Genomic_DNA"/>
</dbReference>
<evidence type="ECO:0000256" key="1">
    <source>
        <dbReference type="SAM" id="Coils"/>
    </source>
</evidence>
<keyword evidence="1" id="KW-0175">Coiled coil</keyword>
<dbReference type="HOGENOM" id="CLU_1808150_0_0_1"/>
<proteinExistence type="predicted"/>
<dbReference type="AlphaFoldDB" id="E9GJM0"/>
<dbReference type="InParanoid" id="E9GJM0"/>
<protein>
    <submittedName>
        <fullName evidence="2">Uncharacterized protein</fullName>
    </submittedName>
</protein>
<reference evidence="2 3" key="1">
    <citation type="journal article" date="2011" name="Science">
        <title>The ecoresponsive genome of Daphnia pulex.</title>
        <authorList>
            <person name="Colbourne J.K."/>
            <person name="Pfrender M.E."/>
            <person name="Gilbert D."/>
            <person name="Thomas W.K."/>
            <person name="Tucker A."/>
            <person name="Oakley T.H."/>
            <person name="Tokishita S."/>
            <person name="Aerts A."/>
            <person name="Arnold G.J."/>
            <person name="Basu M.K."/>
            <person name="Bauer D.J."/>
            <person name="Caceres C.E."/>
            <person name="Carmel L."/>
            <person name="Casola C."/>
            <person name="Choi J.H."/>
            <person name="Detter J.C."/>
            <person name="Dong Q."/>
            <person name="Dusheyko S."/>
            <person name="Eads B.D."/>
            <person name="Frohlich T."/>
            <person name="Geiler-Samerotte K.A."/>
            <person name="Gerlach D."/>
            <person name="Hatcher P."/>
            <person name="Jogdeo S."/>
            <person name="Krijgsveld J."/>
            <person name="Kriventseva E.V."/>
            <person name="Kultz D."/>
            <person name="Laforsch C."/>
            <person name="Lindquist E."/>
            <person name="Lopez J."/>
            <person name="Manak J.R."/>
            <person name="Muller J."/>
            <person name="Pangilinan J."/>
            <person name="Patwardhan R.P."/>
            <person name="Pitluck S."/>
            <person name="Pritham E.J."/>
            <person name="Rechtsteiner A."/>
            <person name="Rho M."/>
            <person name="Rogozin I.B."/>
            <person name="Sakarya O."/>
            <person name="Salamov A."/>
            <person name="Schaack S."/>
            <person name="Shapiro H."/>
            <person name="Shiga Y."/>
            <person name="Skalitzky C."/>
            <person name="Smith Z."/>
            <person name="Souvorov A."/>
            <person name="Sung W."/>
            <person name="Tang Z."/>
            <person name="Tsuchiya D."/>
            <person name="Tu H."/>
            <person name="Vos H."/>
            <person name="Wang M."/>
            <person name="Wolf Y.I."/>
            <person name="Yamagata H."/>
            <person name="Yamada T."/>
            <person name="Ye Y."/>
            <person name="Shaw J.R."/>
            <person name="Andrews J."/>
            <person name="Crease T.J."/>
            <person name="Tang H."/>
            <person name="Lucas S.M."/>
            <person name="Robertson H.M."/>
            <person name="Bork P."/>
            <person name="Koonin E.V."/>
            <person name="Zdobnov E.M."/>
            <person name="Grigoriev I.V."/>
            <person name="Lynch M."/>
            <person name="Boore J.L."/>
        </authorList>
    </citation>
    <scope>NUCLEOTIDE SEQUENCE [LARGE SCALE GENOMIC DNA]</scope>
</reference>
<organism evidence="2 3">
    <name type="scientific">Daphnia pulex</name>
    <name type="common">Water flea</name>
    <dbReference type="NCBI Taxonomy" id="6669"/>
    <lineage>
        <taxon>Eukaryota</taxon>
        <taxon>Metazoa</taxon>
        <taxon>Ecdysozoa</taxon>
        <taxon>Arthropoda</taxon>
        <taxon>Crustacea</taxon>
        <taxon>Branchiopoda</taxon>
        <taxon>Diplostraca</taxon>
        <taxon>Cladocera</taxon>
        <taxon>Anomopoda</taxon>
        <taxon>Daphniidae</taxon>
        <taxon>Daphnia</taxon>
    </lineage>
</organism>
<evidence type="ECO:0000313" key="2">
    <source>
        <dbReference type="EMBL" id="EFX80135.1"/>
    </source>
</evidence>
<accession>E9GJM0</accession>
<dbReference type="Proteomes" id="UP000000305">
    <property type="component" value="Unassembled WGS sequence"/>
</dbReference>
<keyword evidence="3" id="KW-1185">Reference proteome</keyword>
<evidence type="ECO:0000313" key="3">
    <source>
        <dbReference type="Proteomes" id="UP000000305"/>
    </source>
</evidence>
<sequence>MCRGMEESSTFPELKQRLPSLAHLIHKNGGKILADTCQALLSITFESEEGAQEVTSLDNNDVHVIFTTRKSATSTHNPWSSKETRKVEELLRRENHKLNEKMGALKRKVGELDGRVAELEEREHGKDADVKEQLTGKCYLKLS</sequence>
<gene>
    <name evidence="2" type="ORF">DAPPUDRAFT_318756</name>
</gene>